<feature type="domain" description="Probable transposase IS891/IS1136/IS1341" evidence="8">
    <location>
        <begin position="236"/>
        <end position="349"/>
    </location>
</feature>
<keyword evidence="5" id="KW-0238">DNA-binding</keyword>
<evidence type="ECO:0000256" key="1">
    <source>
        <dbReference type="ARBA" id="ARBA00008761"/>
    </source>
</evidence>
<dbReference type="InterPro" id="IPR053470">
    <property type="entry name" value="RNA-guided_DNA_endonuclease"/>
</dbReference>
<keyword evidence="4" id="KW-0862">Zinc</keyword>
<feature type="region of interest" description="Disordered" evidence="7">
    <location>
        <begin position="265"/>
        <end position="301"/>
    </location>
</feature>
<comment type="similarity">
    <text evidence="1">In the C-terminal section; belongs to the transposase 35 family.</text>
</comment>
<dbReference type="RefSeq" id="WP_012686731.1">
    <property type="nucleotide sequence ID" value="NC_012520.1"/>
</dbReference>
<dbReference type="Pfam" id="PF01385">
    <property type="entry name" value="OrfB_IS605"/>
    <property type="match status" value="1"/>
</dbReference>
<dbReference type="InterPro" id="IPR010095">
    <property type="entry name" value="Cas12f1-like_TNB"/>
</dbReference>
<evidence type="ECO:0000256" key="3">
    <source>
        <dbReference type="ARBA" id="ARBA00022723"/>
    </source>
</evidence>
<gene>
    <name evidence="11" type="ordered locus">ROP_pROB01-00050</name>
</gene>
<evidence type="ECO:0000259" key="8">
    <source>
        <dbReference type="Pfam" id="PF01385"/>
    </source>
</evidence>
<dbReference type="InterPro" id="IPR001959">
    <property type="entry name" value="Transposase"/>
</dbReference>
<reference evidence="11 12" key="1">
    <citation type="submission" date="2009-03" db="EMBL/GenBank/DDBJ databases">
        <title>Comparison of the complete genome sequences of Rhodococcus erythropolis PR4 and Rhodococcus opacus B4.</title>
        <authorList>
            <person name="Takarada H."/>
            <person name="Sekine M."/>
            <person name="Hosoyama A."/>
            <person name="Yamada R."/>
            <person name="Fujisawa T."/>
            <person name="Omata S."/>
            <person name="Shimizu A."/>
            <person name="Tsukatani N."/>
            <person name="Tanikawa S."/>
            <person name="Fujita N."/>
            <person name="Harayama S."/>
        </authorList>
    </citation>
    <scope>NUCLEOTIDE SEQUENCE [LARGE SCALE GENOMIC DNA]</scope>
    <source>
        <strain evidence="11 12">B4</strain>
        <plasmid evidence="11 12">pROB01</plasmid>
    </source>
</reference>
<dbReference type="Proteomes" id="UP000002212">
    <property type="component" value="Plasmid pROB01"/>
</dbReference>
<dbReference type="Pfam" id="PF12323">
    <property type="entry name" value="HTH_OrfB_IS605"/>
    <property type="match status" value="1"/>
</dbReference>
<feature type="region of interest" description="Disordered" evidence="7">
    <location>
        <begin position="490"/>
        <end position="534"/>
    </location>
</feature>
<dbReference type="EMBL" id="AP011116">
    <property type="protein sequence ID" value="BAH55504.1"/>
    <property type="molecule type" value="Genomic_DNA"/>
</dbReference>
<evidence type="ECO:0000313" key="12">
    <source>
        <dbReference type="Proteomes" id="UP000002212"/>
    </source>
</evidence>
<evidence type="ECO:0000259" key="9">
    <source>
        <dbReference type="Pfam" id="PF07282"/>
    </source>
</evidence>
<dbReference type="PATRIC" id="fig|632772.20.peg.7696"/>
<dbReference type="GO" id="GO:0006310">
    <property type="term" value="P:DNA recombination"/>
    <property type="evidence" value="ECO:0007669"/>
    <property type="project" value="UniProtKB-KW"/>
</dbReference>
<dbReference type="KEGG" id="rop:ROP_pROB01-00050"/>
<keyword evidence="2" id="KW-0815">Transposition</keyword>
<keyword evidence="3" id="KW-0479">Metal-binding</keyword>
<evidence type="ECO:0000256" key="4">
    <source>
        <dbReference type="ARBA" id="ARBA00022833"/>
    </source>
</evidence>
<dbReference type="GO" id="GO:0046872">
    <property type="term" value="F:metal ion binding"/>
    <property type="evidence" value="ECO:0007669"/>
    <property type="project" value="UniProtKB-KW"/>
</dbReference>
<evidence type="ECO:0000256" key="2">
    <source>
        <dbReference type="ARBA" id="ARBA00022578"/>
    </source>
</evidence>
<dbReference type="GO" id="GO:0032196">
    <property type="term" value="P:transposition"/>
    <property type="evidence" value="ECO:0007669"/>
    <property type="project" value="UniProtKB-KW"/>
</dbReference>
<evidence type="ECO:0000256" key="7">
    <source>
        <dbReference type="SAM" id="MobiDB-lite"/>
    </source>
</evidence>
<sequence length="534" mass="58624">MTATAALADPTADIAAPDPSRVVIRAFVYVLDPTPGQVEALRSNCGAQRFAYNWALSQVKSNLDQRTAERSYGVPDAGLTPSMSWSAYSLRKHWNTVKDDVAVNPETGQVWWSANSKEAYSSGIANCANALSNWSAARSGKRAGTMRFPRFKSKRAASSCRFTTGCIGLVTTDGDRRHVQLPRIGVVRTAESTRKLARKTIAGTARIRSATVSFRRGRWQVSFSVETLLPARALPPTTTGPRSVVGVDVGVKHLAVLSTGELIENPKHARKQAKKLRRLQRRGARRTGPDRRTRQQPSNRWLRTQDQIQRIHARVANSRRDHLHKLTTQLVRVYDTVVVEDLNVSGMSRSGGAYKRGLNRAIGDAALAEIRRQLTYKTDWTGTGLHVADRWYPSSKTCSNCQAVKTKLPLNVRVFVCDHCGYRGDRDHNAALNLAALAVSVEDGTSPASCGRDVKAARQKPTIRPATSGQTVSLREHHTPVVNVAGATRPLMPSTQKNTQRERQMVSPPPSPRPVVPVSRTTPNLPTCVGKNTT</sequence>
<name>C1BBS2_RHOOB</name>
<feature type="domain" description="Transposase putative helix-turn-helix" evidence="10">
    <location>
        <begin position="24"/>
        <end position="65"/>
    </location>
</feature>
<dbReference type="NCBIfam" id="NF040570">
    <property type="entry name" value="guided_TnpB"/>
    <property type="match status" value="1"/>
</dbReference>
<proteinExistence type="inferred from homology"/>
<evidence type="ECO:0000313" key="11">
    <source>
        <dbReference type="EMBL" id="BAH55504.1"/>
    </source>
</evidence>
<protein>
    <submittedName>
        <fullName evidence="11">Putative transposase for insertion sequence element</fullName>
    </submittedName>
</protein>
<dbReference type="AlphaFoldDB" id="C1BBS2"/>
<dbReference type="InterPro" id="IPR021027">
    <property type="entry name" value="Transposase_put_HTH"/>
</dbReference>
<dbReference type="Pfam" id="PF07282">
    <property type="entry name" value="Cas12f1-like_TNB"/>
    <property type="match status" value="1"/>
</dbReference>
<evidence type="ECO:0000256" key="6">
    <source>
        <dbReference type="ARBA" id="ARBA00023172"/>
    </source>
</evidence>
<feature type="region of interest" description="Disordered" evidence="7">
    <location>
        <begin position="447"/>
        <end position="472"/>
    </location>
</feature>
<organism evidence="11 12">
    <name type="scientific">Rhodococcus opacus (strain B4)</name>
    <dbReference type="NCBI Taxonomy" id="632772"/>
    <lineage>
        <taxon>Bacteria</taxon>
        <taxon>Bacillati</taxon>
        <taxon>Actinomycetota</taxon>
        <taxon>Actinomycetes</taxon>
        <taxon>Mycobacteriales</taxon>
        <taxon>Nocardiaceae</taxon>
        <taxon>Rhodococcus</taxon>
    </lineage>
</organism>
<accession>C1BBS2</accession>
<feature type="domain" description="Cas12f1-like TNB" evidence="9">
    <location>
        <begin position="369"/>
        <end position="434"/>
    </location>
</feature>
<evidence type="ECO:0000256" key="5">
    <source>
        <dbReference type="ARBA" id="ARBA00023125"/>
    </source>
</evidence>
<evidence type="ECO:0000259" key="10">
    <source>
        <dbReference type="Pfam" id="PF12323"/>
    </source>
</evidence>
<dbReference type="GO" id="GO:0003677">
    <property type="term" value="F:DNA binding"/>
    <property type="evidence" value="ECO:0007669"/>
    <property type="project" value="UniProtKB-KW"/>
</dbReference>
<geneLocation type="plasmid" evidence="11 12">
    <name>pROB01</name>
</geneLocation>
<dbReference type="NCBIfam" id="NF038280">
    <property type="entry name" value="IS607_TnpB"/>
    <property type="match status" value="1"/>
</dbReference>
<keyword evidence="11" id="KW-0614">Plasmid</keyword>
<keyword evidence="6" id="KW-0233">DNA recombination</keyword>
<dbReference type="NCBIfam" id="TIGR01766">
    <property type="entry name" value="IS200/IS605 family accessory protein TnpB-like domain"/>
    <property type="match status" value="1"/>
</dbReference>
<feature type="compositionally biased region" description="Basic residues" evidence="7">
    <location>
        <begin position="268"/>
        <end position="285"/>
    </location>
</feature>
<dbReference type="HOGENOM" id="CLU_032903_0_2_11"/>